<evidence type="ECO:0000256" key="1">
    <source>
        <dbReference type="SAM" id="MobiDB-lite"/>
    </source>
</evidence>
<name>A0A4Y2FF27_ARAVE</name>
<reference evidence="2 3" key="1">
    <citation type="journal article" date="2019" name="Sci. Rep.">
        <title>Orb-weaving spider Araneus ventricosus genome elucidates the spidroin gene catalogue.</title>
        <authorList>
            <person name="Kono N."/>
            <person name="Nakamura H."/>
            <person name="Ohtoshi R."/>
            <person name="Moran D.A.P."/>
            <person name="Shinohara A."/>
            <person name="Yoshida Y."/>
            <person name="Fujiwara M."/>
            <person name="Mori M."/>
            <person name="Tomita M."/>
            <person name="Arakawa K."/>
        </authorList>
    </citation>
    <scope>NUCLEOTIDE SEQUENCE [LARGE SCALE GENOMIC DNA]</scope>
</reference>
<dbReference type="AlphaFoldDB" id="A0A4Y2FF27"/>
<feature type="region of interest" description="Disordered" evidence="1">
    <location>
        <begin position="72"/>
        <end position="92"/>
    </location>
</feature>
<comment type="caution">
    <text evidence="2">The sequence shown here is derived from an EMBL/GenBank/DDBJ whole genome shotgun (WGS) entry which is preliminary data.</text>
</comment>
<accession>A0A4Y2FF27</accession>
<dbReference type="EMBL" id="BGPR01000900">
    <property type="protein sequence ID" value="GBM39517.1"/>
    <property type="molecule type" value="Genomic_DNA"/>
</dbReference>
<proteinExistence type="predicted"/>
<keyword evidence="3" id="KW-1185">Reference proteome</keyword>
<feature type="compositionally biased region" description="Polar residues" evidence="1">
    <location>
        <begin position="72"/>
        <end position="81"/>
    </location>
</feature>
<dbReference type="Proteomes" id="UP000499080">
    <property type="component" value="Unassembled WGS sequence"/>
</dbReference>
<protein>
    <submittedName>
        <fullName evidence="2">Uncharacterized protein</fullName>
    </submittedName>
</protein>
<evidence type="ECO:0000313" key="2">
    <source>
        <dbReference type="EMBL" id="GBM39517.1"/>
    </source>
</evidence>
<evidence type="ECO:0000313" key="3">
    <source>
        <dbReference type="Proteomes" id="UP000499080"/>
    </source>
</evidence>
<organism evidence="2 3">
    <name type="scientific">Araneus ventricosus</name>
    <name type="common">Orbweaver spider</name>
    <name type="synonym">Epeira ventricosa</name>
    <dbReference type="NCBI Taxonomy" id="182803"/>
    <lineage>
        <taxon>Eukaryota</taxon>
        <taxon>Metazoa</taxon>
        <taxon>Ecdysozoa</taxon>
        <taxon>Arthropoda</taxon>
        <taxon>Chelicerata</taxon>
        <taxon>Arachnida</taxon>
        <taxon>Araneae</taxon>
        <taxon>Araneomorphae</taxon>
        <taxon>Entelegynae</taxon>
        <taxon>Araneoidea</taxon>
        <taxon>Araneidae</taxon>
        <taxon>Araneus</taxon>
    </lineage>
</organism>
<gene>
    <name evidence="2" type="ORF">AVEN_270702_1</name>
</gene>
<sequence>MAPTFDVPELSLWEICFWSRVFEEDSVITRPDTNAPCLGCSRETGRPKPRMTIRESETALVDLRKRLPQNLLGNLKNSSSDRCPGKSHGYFG</sequence>